<sequence>RFQRRRQTGQHHVHDQTHQGAQPERPQGSVLSVRRQLRRRKVPGAIFGRSRQRVL</sequence>
<organism evidence="2 3">
    <name type="scientific">Culex pipiens pipiens</name>
    <name type="common">Northern house mosquito</name>
    <dbReference type="NCBI Taxonomy" id="38569"/>
    <lineage>
        <taxon>Eukaryota</taxon>
        <taxon>Metazoa</taxon>
        <taxon>Ecdysozoa</taxon>
        <taxon>Arthropoda</taxon>
        <taxon>Hexapoda</taxon>
        <taxon>Insecta</taxon>
        <taxon>Pterygota</taxon>
        <taxon>Neoptera</taxon>
        <taxon>Endopterygota</taxon>
        <taxon>Diptera</taxon>
        <taxon>Nematocera</taxon>
        <taxon>Culicoidea</taxon>
        <taxon>Culicidae</taxon>
        <taxon>Culicinae</taxon>
        <taxon>Culicini</taxon>
        <taxon>Culex</taxon>
        <taxon>Culex</taxon>
    </lineage>
</organism>
<reference evidence="2 3" key="1">
    <citation type="submission" date="2024-05" db="EMBL/GenBank/DDBJ databases">
        <title>Culex pipiens pipiens assembly and annotation.</title>
        <authorList>
            <person name="Alout H."/>
            <person name="Durand T."/>
        </authorList>
    </citation>
    <scope>NUCLEOTIDE SEQUENCE [LARGE SCALE GENOMIC DNA]</scope>
    <source>
        <strain evidence="2">HA-2024</strain>
        <tissue evidence="2">Whole body</tissue>
    </source>
</reference>
<evidence type="ECO:0000313" key="3">
    <source>
        <dbReference type="Proteomes" id="UP001562425"/>
    </source>
</evidence>
<name>A0ABD1CI15_CULPP</name>
<feature type="non-terminal residue" evidence="2">
    <location>
        <position position="55"/>
    </location>
</feature>
<evidence type="ECO:0000256" key="1">
    <source>
        <dbReference type="SAM" id="MobiDB-lite"/>
    </source>
</evidence>
<keyword evidence="3" id="KW-1185">Reference proteome</keyword>
<proteinExistence type="predicted"/>
<evidence type="ECO:0000313" key="2">
    <source>
        <dbReference type="EMBL" id="KAL1375624.1"/>
    </source>
</evidence>
<protein>
    <submittedName>
        <fullName evidence="2">Uncharacterized protein</fullName>
    </submittedName>
</protein>
<accession>A0ABD1CI15</accession>
<gene>
    <name evidence="2" type="ORF">pipiens_000687</name>
</gene>
<feature type="non-terminal residue" evidence="2">
    <location>
        <position position="1"/>
    </location>
</feature>
<feature type="region of interest" description="Disordered" evidence="1">
    <location>
        <begin position="1"/>
        <end position="55"/>
    </location>
</feature>
<dbReference type="AlphaFoldDB" id="A0ABD1CI15"/>
<feature type="compositionally biased region" description="Basic residues" evidence="1">
    <location>
        <begin position="1"/>
        <end position="11"/>
    </location>
</feature>
<comment type="caution">
    <text evidence="2">The sequence shown here is derived from an EMBL/GenBank/DDBJ whole genome shotgun (WGS) entry which is preliminary data.</text>
</comment>
<dbReference type="EMBL" id="JBEHCU010012337">
    <property type="protein sequence ID" value="KAL1375624.1"/>
    <property type="molecule type" value="Genomic_DNA"/>
</dbReference>
<dbReference type="Proteomes" id="UP001562425">
    <property type="component" value="Unassembled WGS sequence"/>
</dbReference>